<sequence length="66" mass="7560">MMVETLVDTVRMWNIEEPGVLADLMPKCTKVPILKPYLPKTLKPIFKPIIINNFKNILQTVFTNCG</sequence>
<comment type="caution">
    <text evidence="1">The sequence shown here is derived from an EMBL/GenBank/DDBJ whole genome shotgun (WGS) entry which is preliminary data.</text>
</comment>
<evidence type="ECO:0000313" key="1">
    <source>
        <dbReference type="EMBL" id="RNA28114.1"/>
    </source>
</evidence>
<dbReference type="AlphaFoldDB" id="A0A3M7RX23"/>
<dbReference type="EMBL" id="REGN01002435">
    <property type="protein sequence ID" value="RNA28114.1"/>
    <property type="molecule type" value="Genomic_DNA"/>
</dbReference>
<keyword evidence="2" id="KW-1185">Reference proteome</keyword>
<gene>
    <name evidence="1" type="ORF">BpHYR1_009824</name>
</gene>
<accession>A0A3M7RX23</accession>
<evidence type="ECO:0000313" key="2">
    <source>
        <dbReference type="Proteomes" id="UP000276133"/>
    </source>
</evidence>
<protein>
    <submittedName>
        <fullName evidence="1">Uncharacterized protein</fullName>
    </submittedName>
</protein>
<dbReference type="Proteomes" id="UP000276133">
    <property type="component" value="Unassembled WGS sequence"/>
</dbReference>
<proteinExistence type="predicted"/>
<name>A0A3M7RX23_BRAPC</name>
<organism evidence="1 2">
    <name type="scientific">Brachionus plicatilis</name>
    <name type="common">Marine rotifer</name>
    <name type="synonym">Brachionus muelleri</name>
    <dbReference type="NCBI Taxonomy" id="10195"/>
    <lineage>
        <taxon>Eukaryota</taxon>
        <taxon>Metazoa</taxon>
        <taxon>Spiralia</taxon>
        <taxon>Gnathifera</taxon>
        <taxon>Rotifera</taxon>
        <taxon>Eurotatoria</taxon>
        <taxon>Monogononta</taxon>
        <taxon>Pseudotrocha</taxon>
        <taxon>Ploima</taxon>
        <taxon>Brachionidae</taxon>
        <taxon>Brachionus</taxon>
    </lineage>
</organism>
<reference evidence="1 2" key="1">
    <citation type="journal article" date="2018" name="Sci. Rep.">
        <title>Genomic signatures of local adaptation to the degree of environmental predictability in rotifers.</title>
        <authorList>
            <person name="Franch-Gras L."/>
            <person name="Hahn C."/>
            <person name="Garcia-Roger E.M."/>
            <person name="Carmona M.J."/>
            <person name="Serra M."/>
            <person name="Gomez A."/>
        </authorList>
    </citation>
    <scope>NUCLEOTIDE SEQUENCE [LARGE SCALE GENOMIC DNA]</scope>
    <source>
        <strain evidence="1">HYR1</strain>
    </source>
</reference>